<evidence type="ECO:0000256" key="1">
    <source>
        <dbReference type="ARBA" id="ARBA00004571"/>
    </source>
</evidence>
<evidence type="ECO:0000256" key="5">
    <source>
        <dbReference type="ARBA" id="ARBA00023077"/>
    </source>
</evidence>
<sequence>MGRARRAKLTAAGFLPIACMMIGSGHHAHAQSESDGLVLEEIVVTGSRIMRRDATTVGPITTLTSADIAAAAPLSVGQLLQQLPGAGSSLNSNGTAGVSHGSSSINLRNLGTGGTANRVLVLVDGNRWVNGAGTRGFRDFVDLNTIPMGIVDRVEILKDGASAIYGSDAIAGVVNIHTKKTFDGADAKVMGGVTSRGDARSLSAETTLGRVFGQGSFLISASYVDQQPIFIEDRKLTTISLAGPTAAGPLGYYRLPGVTTGTNRLVKIAGAAGTSPSDFRLWTAADSVNAETGTYAVGPSERTGLFGRLTWDFLPTVRGKIEGMYNKRLSDQKFSPLVSRIRGSDGMTMPANHPFNPFGRAFSGSTFDIQRQLVEMDFRYNEQNVKTQRYAAGLEGEFDLGTEWRWDLFYSYARNDATFTSRNQIDQDKLALAIGPNDRCVANSCVPINIFGTLTPAMIDYIRYNARDENGTRQQQAAFNISGSLFDLPAGELGMAAGVEYRKEEGYDDPDPIVSATPRFQTFRRTTSAPRDPTRGQYDLWESYLELNVPLLADLPLVQSLDLSAAARYSDYSTFGDTITTKLGLSYRPISDLMIRSTFSEGFRAPSISELYAGARQTNLPATDPCNGGGAGRPGCTGVPTTYNQRDFNNGGILSTVGGNVLLQPETADTWSVGTAWTPDMVDGLTVTADWYQIKIDNAISSLGSQRLLNYCANTGERCELVRRAATGEITNLQDGPVNLNRIEVEGIDLTVRQQFETEFGNIEAVIDAAHLIRYVNFITNEDGSITVDDRTGRSDVLRESYPRWKGTGSLRWSDGPWEAGWRGRYIGKTTEVVGNPVNGGHIPAIIYQDVQLGYEFESIGVNLTLGVDNIFNVQPPASSVNQGANYDINTYDIRGTFLYSRLSARF</sequence>
<dbReference type="Pfam" id="PF00593">
    <property type="entry name" value="TonB_dep_Rec_b-barrel"/>
    <property type="match status" value="1"/>
</dbReference>
<dbReference type="Gene3D" id="2.170.130.10">
    <property type="entry name" value="TonB-dependent receptor, plug domain"/>
    <property type="match status" value="1"/>
</dbReference>
<keyword evidence="3 8" id="KW-1134">Transmembrane beta strand</keyword>
<keyword evidence="2 8" id="KW-0813">Transport</keyword>
<accession>A0A255YZH7</accession>
<dbReference type="InterPro" id="IPR039426">
    <property type="entry name" value="TonB-dep_rcpt-like"/>
</dbReference>
<evidence type="ECO:0000256" key="9">
    <source>
        <dbReference type="RuleBase" id="RU003357"/>
    </source>
</evidence>
<dbReference type="Gene3D" id="2.40.170.20">
    <property type="entry name" value="TonB-dependent receptor, beta-barrel domain"/>
    <property type="match status" value="1"/>
</dbReference>
<name>A0A255YZH7_9PROT</name>
<comment type="similarity">
    <text evidence="8 9">Belongs to the TonB-dependent receptor family.</text>
</comment>
<protein>
    <recommendedName>
        <fullName evidence="15">TonB-dependent receptor</fullName>
    </recommendedName>
</protein>
<dbReference type="Proteomes" id="UP000216998">
    <property type="component" value="Unassembled WGS sequence"/>
</dbReference>
<dbReference type="RefSeq" id="WP_094456460.1">
    <property type="nucleotide sequence ID" value="NZ_NOXU01000028.1"/>
</dbReference>
<dbReference type="GO" id="GO:0009279">
    <property type="term" value="C:cell outer membrane"/>
    <property type="evidence" value="ECO:0007669"/>
    <property type="project" value="UniProtKB-SubCell"/>
</dbReference>
<keyword evidence="6 8" id="KW-0472">Membrane</keyword>
<keyword evidence="14" id="KW-1185">Reference proteome</keyword>
<keyword evidence="7 8" id="KW-0998">Cell outer membrane</keyword>
<comment type="subcellular location">
    <subcellularLocation>
        <location evidence="1 8">Cell outer membrane</location>
        <topology evidence="1 8">Multi-pass membrane protein</topology>
    </subcellularLocation>
</comment>
<feature type="domain" description="TonB-dependent receptor-like beta-barrel" evidence="11">
    <location>
        <begin position="358"/>
        <end position="871"/>
    </location>
</feature>
<dbReference type="CDD" id="cd01347">
    <property type="entry name" value="ligand_gated_channel"/>
    <property type="match status" value="1"/>
</dbReference>
<evidence type="ECO:0008006" key="15">
    <source>
        <dbReference type="Google" id="ProtNLM"/>
    </source>
</evidence>
<feature type="domain" description="TonB-dependent receptor plug" evidence="12">
    <location>
        <begin position="55"/>
        <end position="173"/>
    </location>
</feature>
<evidence type="ECO:0000259" key="12">
    <source>
        <dbReference type="Pfam" id="PF07715"/>
    </source>
</evidence>
<evidence type="ECO:0000259" key="11">
    <source>
        <dbReference type="Pfam" id="PF00593"/>
    </source>
</evidence>
<dbReference type="OrthoDB" id="7582244at2"/>
<evidence type="ECO:0000313" key="14">
    <source>
        <dbReference type="Proteomes" id="UP000216998"/>
    </source>
</evidence>
<dbReference type="InterPro" id="IPR000531">
    <property type="entry name" value="Beta-barrel_TonB"/>
</dbReference>
<evidence type="ECO:0000256" key="4">
    <source>
        <dbReference type="ARBA" id="ARBA00022692"/>
    </source>
</evidence>
<organism evidence="13 14">
    <name type="scientific">Niveispirillum lacus</name>
    <dbReference type="NCBI Taxonomy" id="1981099"/>
    <lineage>
        <taxon>Bacteria</taxon>
        <taxon>Pseudomonadati</taxon>
        <taxon>Pseudomonadota</taxon>
        <taxon>Alphaproteobacteria</taxon>
        <taxon>Rhodospirillales</taxon>
        <taxon>Azospirillaceae</taxon>
        <taxon>Niveispirillum</taxon>
    </lineage>
</organism>
<dbReference type="PROSITE" id="PS52016">
    <property type="entry name" value="TONB_DEPENDENT_REC_3"/>
    <property type="match status" value="1"/>
</dbReference>
<gene>
    <name evidence="13" type="ORF">CHU95_11440</name>
</gene>
<keyword evidence="5 9" id="KW-0798">TonB box</keyword>
<comment type="caution">
    <text evidence="13">The sequence shown here is derived from an EMBL/GenBank/DDBJ whole genome shotgun (WGS) entry which is preliminary data.</text>
</comment>
<dbReference type="InterPro" id="IPR012910">
    <property type="entry name" value="Plug_dom"/>
</dbReference>
<dbReference type="AlphaFoldDB" id="A0A255YZH7"/>
<reference evidence="13 14" key="1">
    <citation type="submission" date="2017-07" db="EMBL/GenBank/DDBJ databases">
        <title>Niveispirillum cyanobacteriorum sp. nov., isolated from cyanobacterial aggregates in a eutrophic lake.</title>
        <authorList>
            <person name="Cai H."/>
        </authorList>
    </citation>
    <scope>NUCLEOTIDE SEQUENCE [LARGE SCALE GENOMIC DNA]</scope>
    <source>
        <strain evidence="14">TH1-14</strain>
    </source>
</reference>
<dbReference type="InterPro" id="IPR037066">
    <property type="entry name" value="Plug_dom_sf"/>
</dbReference>
<keyword evidence="10" id="KW-0732">Signal</keyword>
<evidence type="ECO:0000256" key="6">
    <source>
        <dbReference type="ARBA" id="ARBA00023136"/>
    </source>
</evidence>
<evidence type="ECO:0000313" key="13">
    <source>
        <dbReference type="EMBL" id="OYQ34608.1"/>
    </source>
</evidence>
<dbReference type="PANTHER" id="PTHR47234">
    <property type="match status" value="1"/>
</dbReference>
<feature type="chain" id="PRO_5012761857" description="TonB-dependent receptor" evidence="10">
    <location>
        <begin position="31"/>
        <end position="907"/>
    </location>
</feature>
<dbReference type="PANTHER" id="PTHR47234:SF2">
    <property type="entry name" value="TONB-DEPENDENT RECEPTOR"/>
    <property type="match status" value="1"/>
</dbReference>
<evidence type="ECO:0000256" key="2">
    <source>
        <dbReference type="ARBA" id="ARBA00022448"/>
    </source>
</evidence>
<evidence type="ECO:0000256" key="10">
    <source>
        <dbReference type="SAM" id="SignalP"/>
    </source>
</evidence>
<feature type="signal peptide" evidence="10">
    <location>
        <begin position="1"/>
        <end position="30"/>
    </location>
</feature>
<proteinExistence type="inferred from homology"/>
<evidence type="ECO:0000256" key="8">
    <source>
        <dbReference type="PROSITE-ProRule" id="PRU01360"/>
    </source>
</evidence>
<dbReference type="InterPro" id="IPR036942">
    <property type="entry name" value="Beta-barrel_TonB_sf"/>
</dbReference>
<keyword evidence="4 8" id="KW-0812">Transmembrane</keyword>
<evidence type="ECO:0000256" key="3">
    <source>
        <dbReference type="ARBA" id="ARBA00022452"/>
    </source>
</evidence>
<dbReference type="Pfam" id="PF07715">
    <property type="entry name" value="Plug"/>
    <property type="match status" value="1"/>
</dbReference>
<evidence type="ECO:0000256" key="7">
    <source>
        <dbReference type="ARBA" id="ARBA00023237"/>
    </source>
</evidence>
<dbReference type="SUPFAM" id="SSF56935">
    <property type="entry name" value="Porins"/>
    <property type="match status" value="1"/>
</dbReference>
<dbReference type="EMBL" id="NOXU01000028">
    <property type="protein sequence ID" value="OYQ34608.1"/>
    <property type="molecule type" value="Genomic_DNA"/>
</dbReference>